<keyword evidence="9" id="KW-1185">Reference proteome</keyword>
<dbReference type="GO" id="GO:0016491">
    <property type="term" value="F:oxidoreductase activity"/>
    <property type="evidence" value="ECO:0007669"/>
    <property type="project" value="InterPro"/>
</dbReference>
<name>A0A830H6P4_9CHLO</name>
<dbReference type="Pfam" id="PF04116">
    <property type="entry name" value="FA_hydroxylase"/>
    <property type="match status" value="1"/>
</dbReference>
<evidence type="ECO:0000313" key="9">
    <source>
        <dbReference type="Proteomes" id="UP000660262"/>
    </source>
</evidence>
<dbReference type="Proteomes" id="UP000660262">
    <property type="component" value="Unassembled WGS sequence"/>
</dbReference>
<evidence type="ECO:0000256" key="1">
    <source>
        <dbReference type="ARBA" id="ARBA00004370"/>
    </source>
</evidence>
<keyword evidence="4 6" id="KW-1133">Transmembrane helix</keyword>
<comment type="similarity">
    <text evidence="2">Belongs to the sterol desaturase family.</text>
</comment>
<evidence type="ECO:0000259" key="7">
    <source>
        <dbReference type="Pfam" id="PF04116"/>
    </source>
</evidence>
<dbReference type="EMBL" id="BNJQ01000004">
    <property type="protein sequence ID" value="GHP02714.1"/>
    <property type="molecule type" value="Genomic_DNA"/>
</dbReference>
<dbReference type="PANTHER" id="PTHR11863">
    <property type="entry name" value="STEROL DESATURASE"/>
    <property type="match status" value="1"/>
</dbReference>
<keyword evidence="3 6" id="KW-0812">Transmembrane</keyword>
<evidence type="ECO:0000313" key="8">
    <source>
        <dbReference type="EMBL" id="GHP02714.1"/>
    </source>
</evidence>
<dbReference type="GO" id="GO:0008610">
    <property type="term" value="P:lipid biosynthetic process"/>
    <property type="evidence" value="ECO:0007669"/>
    <property type="project" value="InterPro"/>
</dbReference>
<proteinExistence type="inferred from homology"/>
<dbReference type="InterPro" id="IPR006694">
    <property type="entry name" value="Fatty_acid_hydroxylase"/>
</dbReference>
<evidence type="ECO:0000256" key="6">
    <source>
        <dbReference type="SAM" id="Phobius"/>
    </source>
</evidence>
<evidence type="ECO:0000256" key="2">
    <source>
        <dbReference type="ARBA" id="ARBA00009324"/>
    </source>
</evidence>
<keyword evidence="5 6" id="KW-0472">Membrane</keyword>
<feature type="transmembrane region" description="Helical" evidence="6">
    <location>
        <begin position="132"/>
        <end position="154"/>
    </location>
</feature>
<dbReference type="InterPro" id="IPR050307">
    <property type="entry name" value="Sterol_Desaturase_Related"/>
</dbReference>
<evidence type="ECO:0000256" key="3">
    <source>
        <dbReference type="ARBA" id="ARBA00022692"/>
    </source>
</evidence>
<protein>
    <recommendedName>
        <fullName evidence="7">Fatty acid hydroxylase domain-containing protein</fullName>
    </recommendedName>
</protein>
<evidence type="ECO:0000256" key="5">
    <source>
        <dbReference type="ARBA" id="ARBA00023136"/>
    </source>
</evidence>
<feature type="transmembrane region" description="Helical" evidence="6">
    <location>
        <begin position="15"/>
        <end position="33"/>
    </location>
</feature>
<accession>A0A830H6P4</accession>
<sequence>MATKPHSKNVATTRVAMIAIKVLLLPFLVHAIGRHLRAHLGIQLEDEAGATMGGANATQVTSSSQNTFAAGSLAGKALELAARSLAPPSQSTLALLREESDWKNNLILGLCLPPSVDFESWPRFMKSWARNFVAGLSLYLIVGGLWAAVCYGPLKKAFYGNTPTPSGVDMAKQIWVSLQAMPLYTALPAVCEAIVERGYTLVYPRVDDFGVGAFVLFFVVYLTSVEFGVYWMHRSLHDVKSAYGLLHKTHHIYNKEHTLSPFAGLAFNPLDGILQAVPYVWSLFFIPTHYLTHELLLFGTAIWTTNIHDCIDGACEPIMGAGYHLLHHTNYRTNYGHYLTYCDRIFGSLEVPKREIPAKKTM</sequence>
<dbReference type="GO" id="GO:0016020">
    <property type="term" value="C:membrane"/>
    <property type="evidence" value="ECO:0007669"/>
    <property type="project" value="UniProtKB-SubCell"/>
</dbReference>
<comment type="caution">
    <text evidence="8">The sequence shown here is derived from an EMBL/GenBank/DDBJ whole genome shotgun (WGS) entry which is preliminary data.</text>
</comment>
<dbReference type="OrthoDB" id="408954at2759"/>
<reference evidence="8" key="1">
    <citation type="submission" date="2020-10" db="EMBL/GenBank/DDBJ databases">
        <title>Unveiling of a novel bifunctional photoreceptor, Dualchrome1, isolated from a cosmopolitan green alga.</title>
        <authorList>
            <person name="Suzuki S."/>
            <person name="Kawachi M."/>
        </authorList>
    </citation>
    <scope>NUCLEOTIDE SEQUENCE</scope>
    <source>
        <strain evidence="8">NIES 2893</strain>
    </source>
</reference>
<dbReference type="GO" id="GO:0005506">
    <property type="term" value="F:iron ion binding"/>
    <property type="evidence" value="ECO:0007669"/>
    <property type="project" value="InterPro"/>
</dbReference>
<dbReference type="AlphaFoldDB" id="A0A830H6P4"/>
<evidence type="ECO:0000256" key="4">
    <source>
        <dbReference type="ARBA" id="ARBA00022989"/>
    </source>
</evidence>
<comment type="subcellular location">
    <subcellularLocation>
        <location evidence="1">Membrane</location>
    </subcellularLocation>
</comment>
<feature type="transmembrane region" description="Helical" evidence="6">
    <location>
        <begin position="209"/>
        <end position="231"/>
    </location>
</feature>
<organism evidence="8 9">
    <name type="scientific">Pycnococcus provasolii</name>
    <dbReference type="NCBI Taxonomy" id="41880"/>
    <lineage>
        <taxon>Eukaryota</taxon>
        <taxon>Viridiplantae</taxon>
        <taxon>Chlorophyta</taxon>
        <taxon>Pseudoscourfieldiophyceae</taxon>
        <taxon>Pseudoscourfieldiales</taxon>
        <taxon>Pycnococcaceae</taxon>
        <taxon>Pycnococcus</taxon>
    </lineage>
</organism>
<gene>
    <name evidence="8" type="ORF">PPROV_000146900</name>
</gene>
<feature type="domain" description="Fatty acid hydroxylase" evidence="7">
    <location>
        <begin position="218"/>
        <end position="348"/>
    </location>
</feature>